<sequence>MGVQESDPLSQLSLPPGFRFYPTDEELLVQYLCRKVAGHHFSLQIIGDIDLYKFDPWVLPSKAIFGEKEWYFFSPRDRKYPNGSRPNRVAGSGYWKATGTDKIITTEGRRVGIKKALVFYVGKAPKGTKTNWIMHEYRLSESTRKTGSTRLDDWVLCRIYKKNSSGQKPIIAGMPTKEFSHGSSSSSSSQFDDMLESFPEINDRSFALPQMNSLKPFQNDEKFNIQRLNSANFDWASLAGVASLPELVPAGQSQGVMTNNNNGMRYNDMYTLGAQPISHLDSTCEKFGSSADEEVQSGPRNQRVENPGLFQQNSNGFAQGFGNSVDPFGIRYQTQPGSGFGFRQ</sequence>
<name>A0ACB7Z396_9ERIC</name>
<keyword evidence="2" id="KW-1185">Reference proteome</keyword>
<comment type="caution">
    <text evidence="1">The sequence shown here is derived from an EMBL/GenBank/DDBJ whole genome shotgun (WGS) entry which is preliminary data.</text>
</comment>
<dbReference type="Proteomes" id="UP000828048">
    <property type="component" value="Chromosome 4"/>
</dbReference>
<dbReference type="EMBL" id="CM037154">
    <property type="protein sequence ID" value="KAH7859743.1"/>
    <property type="molecule type" value="Genomic_DNA"/>
</dbReference>
<accession>A0ACB7Z396</accession>
<protein>
    <submittedName>
        <fullName evidence="1">Uncharacterized protein</fullName>
    </submittedName>
</protein>
<gene>
    <name evidence="1" type="ORF">Vadar_004968</name>
</gene>
<reference evidence="1 2" key="1">
    <citation type="journal article" date="2021" name="Hortic Res">
        <title>High-quality reference genome and annotation aids understanding of berry development for evergreen blueberry (Vaccinium darrowii).</title>
        <authorList>
            <person name="Yu J."/>
            <person name="Hulse-Kemp A.M."/>
            <person name="Babiker E."/>
            <person name="Staton M."/>
        </authorList>
    </citation>
    <scope>NUCLEOTIDE SEQUENCE [LARGE SCALE GENOMIC DNA]</scope>
    <source>
        <strain evidence="2">cv. NJ 8807/NJ 8810</strain>
        <tissue evidence="1">Young leaf</tissue>
    </source>
</reference>
<evidence type="ECO:0000313" key="1">
    <source>
        <dbReference type="EMBL" id="KAH7859743.1"/>
    </source>
</evidence>
<organism evidence="1 2">
    <name type="scientific">Vaccinium darrowii</name>
    <dbReference type="NCBI Taxonomy" id="229202"/>
    <lineage>
        <taxon>Eukaryota</taxon>
        <taxon>Viridiplantae</taxon>
        <taxon>Streptophyta</taxon>
        <taxon>Embryophyta</taxon>
        <taxon>Tracheophyta</taxon>
        <taxon>Spermatophyta</taxon>
        <taxon>Magnoliopsida</taxon>
        <taxon>eudicotyledons</taxon>
        <taxon>Gunneridae</taxon>
        <taxon>Pentapetalae</taxon>
        <taxon>asterids</taxon>
        <taxon>Ericales</taxon>
        <taxon>Ericaceae</taxon>
        <taxon>Vaccinioideae</taxon>
        <taxon>Vaccinieae</taxon>
        <taxon>Vaccinium</taxon>
    </lineage>
</organism>
<evidence type="ECO:0000313" key="2">
    <source>
        <dbReference type="Proteomes" id="UP000828048"/>
    </source>
</evidence>
<proteinExistence type="predicted"/>